<reference evidence="1" key="1">
    <citation type="submission" date="2018-02" db="EMBL/GenBank/DDBJ databases">
        <title>Rhizophora mucronata_Transcriptome.</title>
        <authorList>
            <person name="Meera S.P."/>
            <person name="Sreeshan A."/>
            <person name="Augustine A."/>
        </authorList>
    </citation>
    <scope>NUCLEOTIDE SEQUENCE</scope>
    <source>
        <tissue evidence="1">Leaf</tissue>
    </source>
</reference>
<name>A0A2P2NJY8_RHIMU</name>
<dbReference type="EMBL" id="GGEC01062270">
    <property type="protein sequence ID" value="MBX42754.1"/>
    <property type="molecule type" value="Transcribed_RNA"/>
</dbReference>
<accession>A0A2P2NJY8</accession>
<evidence type="ECO:0000313" key="1">
    <source>
        <dbReference type="EMBL" id="MBX42754.1"/>
    </source>
</evidence>
<dbReference type="AlphaFoldDB" id="A0A2P2NJY8"/>
<organism evidence="1">
    <name type="scientific">Rhizophora mucronata</name>
    <name type="common">Asiatic mangrove</name>
    <dbReference type="NCBI Taxonomy" id="61149"/>
    <lineage>
        <taxon>Eukaryota</taxon>
        <taxon>Viridiplantae</taxon>
        <taxon>Streptophyta</taxon>
        <taxon>Embryophyta</taxon>
        <taxon>Tracheophyta</taxon>
        <taxon>Spermatophyta</taxon>
        <taxon>Magnoliopsida</taxon>
        <taxon>eudicotyledons</taxon>
        <taxon>Gunneridae</taxon>
        <taxon>Pentapetalae</taxon>
        <taxon>rosids</taxon>
        <taxon>fabids</taxon>
        <taxon>Malpighiales</taxon>
        <taxon>Rhizophoraceae</taxon>
        <taxon>Rhizophora</taxon>
    </lineage>
</organism>
<protein>
    <submittedName>
        <fullName evidence="1">Uncharacterized protein</fullName>
    </submittedName>
</protein>
<proteinExistence type="predicted"/>
<sequence>MDSKVKVPLYSRKFPL</sequence>